<evidence type="ECO:0000313" key="2">
    <source>
        <dbReference type="WBParaSite" id="ES5_v2.g26185.t1"/>
    </source>
</evidence>
<reference evidence="2" key="1">
    <citation type="submission" date="2022-11" db="UniProtKB">
        <authorList>
            <consortium name="WormBaseParasite"/>
        </authorList>
    </citation>
    <scope>IDENTIFICATION</scope>
</reference>
<sequence length="98" mass="11253">MIFAEPQDIVKVAPNDQALDKLFNDAYIAGLQFILLAHPDTETQLHDHIKTFERKYLVITQCVRTSTVDRIIDKQSKLTLENFVAKTNVKLGGWFFLC</sequence>
<name>A0AC34G9E0_9BILA</name>
<dbReference type="Proteomes" id="UP000887579">
    <property type="component" value="Unplaced"/>
</dbReference>
<evidence type="ECO:0000313" key="1">
    <source>
        <dbReference type="Proteomes" id="UP000887579"/>
    </source>
</evidence>
<organism evidence="1 2">
    <name type="scientific">Panagrolaimus sp. ES5</name>
    <dbReference type="NCBI Taxonomy" id="591445"/>
    <lineage>
        <taxon>Eukaryota</taxon>
        <taxon>Metazoa</taxon>
        <taxon>Ecdysozoa</taxon>
        <taxon>Nematoda</taxon>
        <taxon>Chromadorea</taxon>
        <taxon>Rhabditida</taxon>
        <taxon>Tylenchina</taxon>
        <taxon>Panagrolaimomorpha</taxon>
        <taxon>Panagrolaimoidea</taxon>
        <taxon>Panagrolaimidae</taxon>
        <taxon>Panagrolaimus</taxon>
    </lineage>
</organism>
<protein>
    <submittedName>
        <fullName evidence="2">Piwi domain-containing protein</fullName>
    </submittedName>
</protein>
<accession>A0AC34G9E0</accession>
<dbReference type="WBParaSite" id="ES5_v2.g26185.t1">
    <property type="protein sequence ID" value="ES5_v2.g26185.t1"/>
    <property type="gene ID" value="ES5_v2.g26185"/>
</dbReference>
<proteinExistence type="predicted"/>